<dbReference type="Pfam" id="PF03237">
    <property type="entry name" value="Terminase_6N"/>
    <property type="match status" value="1"/>
</dbReference>
<dbReference type="OrthoDB" id="3188010at2"/>
<dbReference type="InterPro" id="IPR027417">
    <property type="entry name" value="P-loop_NTPase"/>
</dbReference>
<organism evidence="2 3">
    <name type="scientific">Microterricola gilva</name>
    <dbReference type="NCBI Taxonomy" id="393267"/>
    <lineage>
        <taxon>Bacteria</taxon>
        <taxon>Bacillati</taxon>
        <taxon>Actinomycetota</taxon>
        <taxon>Actinomycetes</taxon>
        <taxon>Micrococcales</taxon>
        <taxon>Microbacteriaceae</taxon>
        <taxon>Microterricola</taxon>
    </lineage>
</organism>
<protein>
    <submittedName>
        <fullName evidence="2">Phage terminase large subunit-like protein</fullName>
    </submittedName>
</protein>
<reference evidence="2 3" key="1">
    <citation type="submission" date="2019-02" db="EMBL/GenBank/DDBJ databases">
        <title>Sequencing the genomes of 1000 actinobacteria strains.</title>
        <authorList>
            <person name="Klenk H.-P."/>
        </authorList>
    </citation>
    <scope>NUCLEOTIDE SEQUENCE [LARGE SCALE GENOMIC DNA]</scope>
    <source>
        <strain evidence="2 3">DSM 18319</strain>
    </source>
</reference>
<feature type="compositionally biased region" description="Pro residues" evidence="1">
    <location>
        <begin position="1"/>
        <end position="11"/>
    </location>
</feature>
<comment type="caution">
    <text evidence="2">The sequence shown here is derived from an EMBL/GenBank/DDBJ whole genome shotgun (WGS) entry which is preliminary data.</text>
</comment>
<gene>
    <name evidence="2" type="ORF">EV379_0903</name>
</gene>
<dbReference type="EMBL" id="SHLC01000001">
    <property type="protein sequence ID" value="RZU64600.1"/>
    <property type="molecule type" value="Genomic_DNA"/>
</dbReference>
<dbReference type="Proteomes" id="UP000291483">
    <property type="component" value="Unassembled WGS sequence"/>
</dbReference>
<dbReference type="RefSeq" id="WP_130505072.1">
    <property type="nucleotide sequence ID" value="NZ_SHLC01000001.1"/>
</dbReference>
<keyword evidence="3" id="KW-1185">Reference proteome</keyword>
<dbReference type="AlphaFoldDB" id="A0A4Q8AJD5"/>
<proteinExistence type="predicted"/>
<feature type="region of interest" description="Disordered" evidence="1">
    <location>
        <begin position="1"/>
        <end position="21"/>
    </location>
</feature>
<evidence type="ECO:0000256" key="1">
    <source>
        <dbReference type="SAM" id="MobiDB-lite"/>
    </source>
</evidence>
<accession>A0A4Q8AJD5</accession>
<evidence type="ECO:0000313" key="2">
    <source>
        <dbReference type="EMBL" id="RZU64600.1"/>
    </source>
</evidence>
<dbReference type="Gene3D" id="3.40.50.300">
    <property type="entry name" value="P-loop containing nucleotide triphosphate hydrolases"/>
    <property type="match status" value="1"/>
</dbReference>
<name>A0A4Q8AJD5_9MICO</name>
<evidence type="ECO:0000313" key="3">
    <source>
        <dbReference type="Proteomes" id="UP000291483"/>
    </source>
</evidence>
<sequence length="467" mass="51601">MQFQSSPPPRFITPRDPAAATEGRQIARLSRALGKPLMPWQRMVVDGATEKTANGFYKYPVVVVTVPRQSGKTTLVGPVQIHRIMTRPKISAFFTAQTGKDATDRMRDIITMATGSPLKPLFKPRYAAGSMGLSLANGSRLTTFAGPDNIHGETPHLVTMDEIWRHDQAKGIDFMGAIGPAQATLEGESQIWFISTMGTSNSGMLNDLVERGRSQWPGMFYAEWSMADGLDPYEPQTWWTFHPALGNTITESYLAKESNDQPHGEWMRAYMNRLTSSSDPLVAEEDWQDLNRKPLAVPSKRDLAITYEVAYGGESAAVMATWRDTDGVACTRVLHAAPGTAWLIPFIVWIITDWKPAVVAADDGGETRRVTDELRRLGHEISTIGYGDFATACVGLLTYIREKQLRQDGSRTLAAAIAHVVLQPMSDGWRFSRKNSTGPIAALNAAAVGLWAYDHREPELAKPIIHF</sequence>